<dbReference type="InterPro" id="IPR007211">
    <property type="entry name" value="DUF378"/>
</dbReference>
<sequence length="70" mass="7819">MRPRTVLDWIAFVLLLIGAFAWAAFVTDINVLDRALEPIADPLDDIVFVLIGLAGLYWIGRVVVGDRTHQ</sequence>
<keyword evidence="1" id="KW-1133">Transmembrane helix</keyword>
<gene>
    <name evidence="2" type="ORF">SAMN05216266_13610</name>
</gene>
<organism evidence="2 3">
    <name type="scientific">Amycolatopsis marina</name>
    <dbReference type="NCBI Taxonomy" id="490629"/>
    <lineage>
        <taxon>Bacteria</taxon>
        <taxon>Bacillati</taxon>
        <taxon>Actinomycetota</taxon>
        <taxon>Actinomycetes</taxon>
        <taxon>Pseudonocardiales</taxon>
        <taxon>Pseudonocardiaceae</taxon>
        <taxon>Amycolatopsis</taxon>
    </lineage>
</organism>
<dbReference type="STRING" id="490629.SAMN05216266_13610"/>
<feature type="transmembrane region" description="Helical" evidence="1">
    <location>
        <begin position="7"/>
        <end position="26"/>
    </location>
</feature>
<keyword evidence="3" id="KW-1185">Reference proteome</keyword>
<evidence type="ECO:0000313" key="3">
    <source>
        <dbReference type="Proteomes" id="UP000243799"/>
    </source>
</evidence>
<evidence type="ECO:0008006" key="4">
    <source>
        <dbReference type="Google" id="ProtNLM"/>
    </source>
</evidence>
<reference evidence="3" key="1">
    <citation type="submission" date="2016-10" db="EMBL/GenBank/DDBJ databases">
        <authorList>
            <person name="Varghese N."/>
            <person name="Submissions S."/>
        </authorList>
    </citation>
    <scope>NUCLEOTIDE SEQUENCE [LARGE SCALE GENOMIC DNA]</scope>
    <source>
        <strain evidence="3">CGMCC 4.3568</strain>
    </source>
</reference>
<dbReference type="OrthoDB" id="3628693at2"/>
<evidence type="ECO:0000256" key="1">
    <source>
        <dbReference type="SAM" id="Phobius"/>
    </source>
</evidence>
<dbReference type="EMBL" id="FOKG01000036">
    <property type="protein sequence ID" value="SFB63580.1"/>
    <property type="molecule type" value="Genomic_DNA"/>
</dbReference>
<dbReference type="AlphaFoldDB" id="A0A1I1CSM9"/>
<feature type="transmembrane region" description="Helical" evidence="1">
    <location>
        <begin position="46"/>
        <end position="64"/>
    </location>
</feature>
<keyword evidence="1" id="KW-0812">Transmembrane</keyword>
<proteinExistence type="predicted"/>
<accession>A0A1I1CSM9</accession>
<protein>
    <recommendedName>
        <fullName evidence="4">DUF378 domain-containing protein</fullName>
    </recommendedName>
</protein>
<dbReference type="Proteomes" id="UP000243799">
    <property type="component" value="Unassembled WGS sequence"/>
</dbReference>
<name>A0A1I1CSM9_9PSEU</name>
<dbReference type="RefSeq" id="WP_091679556.1">
    <property type="nucleotide sequence ID" value="NZ_FOKG01000036.1"/>
</dbReference>
<dbReference type="Pfam" id="PF04070">
    <property type="entry name" value="DUF378"/>
    <property type="match status" value="1"/>
</dbReference>
<keyword evidence="1" id="KW-0472">Membrane</keyword>
<evidence type="ECO:0000313" key="2">
    <source>
        <dbReference type="EMBL" id="SFB63580.1"/>
    </source>
</evidence>